<dbReference type="GO" id="GO:0008233">
    <property type="term" value="F:peptidase activity"/>
    <property type="evidence" value="ECO:0007669"/>
    <property type="project" value="UniProtKB-KW"/>
</dbReference>
<reference evidence="1 2" key="1">
    <citation type="submission" date="2020-08" db="EMBL/GenBank/DDBJ databases">
        <title>Genomic Encyclopedia of Type Strains, Phase IV (KMG-IV): sequencing the most valuable type-strain genomes for metagenomic binning, comparative biology and taxonomic classification.</title>
        <authorList>
            <person name="Goeker M."/>
        </authorList>
    </citation>
    <scope>NUCLEOTIDE SEQUENCE [LARGE SCALE GENOMIC DNA]</scope>
    <source>
        <strain evidence="1 2">DSM 7465</strain>
    </source>
</reference>
<accession>A0A840HTM7</accession>
<dbReference type="GO" id="GO:0051603">
    <property type="term" value="P:proteolysis involved in protein catabolic process"/>
    <property type="evidence" value="ECO:0007669"/>
    <property type="project" value="InterPro"/>
</dbReference>
<keyword evidence="1" id="KW-0645">Protease</keyword>
<gene>
    <name evidence="1" type="ORF">HNQ99_001588</name>
</gene>
<protein>
    <submittedName>
        <fullName evidence="1">Putative proteasome-type protease</fullName>
    </submittedName>
</protein>
<evidence type="ECO:0000313" key="2">
    <source>
        <dbReference type="Proteomes" id="UP000575068"/>
    </source>
</evidence>
<dbReference type="InterPro" id="IPR029055">
    <property type="entry name" value="Ntn_hydrolases_N"/>
</dbReference>
<sequence length="245" mass="26852">MTYCVAVRVDAGIVMLADTRTNAGMDNISRFRKLFTYEVPGERAIGILMSGNLSITQGVQSILARGIQKAADDPNVETILNCDSMFRVAQLTGEAMASMQGKYRHTIELQGSAADATIMVCGQRKGGRPRLYLMYSAGNFIEATVDTPYFQIGEHKYGKPILDRVISPGSSIEECVKAVCVSMDSTLRSNLSVGMPLDLAIIERDTFDFRTRTRIEADDPQFGAISQSWAAALRKGFEDLPSVMD</sequence>
<dbReference type="SUPFAM" id="SSF56235">
    <property type="entry name" value="N-terminal nucleophile aminohydrolases (Ntn hydrolases)"/>
    <property type="match status" value="1"/>
</dbReference>
<keyword evidence="1" id="KW-0378">Hydrolase</keyword>
<dbReference type="InterPro" id="IPR001353">
    <property type="entry name" value="Proteasome_sua/b"/>
</dbReference>
<dbReference type="RefSeq" id="WP_184475090.1">
    <property type="nucleotide sequence ID" value="NZ_JACHOV010000005.1"/>
</dbReference>
<dbReference type="Pfam" id="PF00227">
    <property type="entry name" value="Proteasome"/>
    <property type="match status" value="1"/>
</dbReference>
<dbReference type="GO" id="GO:0005839">
    <property type="term" value="C:proteasome core complex"/>
    <property type="evidence" value="ECO:0007669"/>
    <property type="project" value="InterPro"/>
</dbReference>
<keyword evidence="1" id="KW-0647">Proteasome</keyword>
<dbReference type="InterPro" id="IPR016545">
    <property type="entry name" value="UCP009120_prtse"/>
</dbReference>
<dbReference type="PIRSF" id="PIRSF009120">
    <property type="entry name" value="UCP009120_prtse"/>
    <property type="match status" value="1"/>
</dbReference>
<dbReference type="AlphaFoldDB" id="A0A840HTM7"/>
<dbReference type="Proteomes" id="UP000575068">
    <property type="component" value="Unassembled WGS sequence"/>
</dbReference>
<keyword evidence="2" id="KW-1185">Reference proteome</keyword>
<dbReference type="Gene3D" id="3.60.20.10">
    <property type="entry name" value="Glutamine Phosphoribosylpyrophosphate, subunit 1, domain 1"/>
    <property type="match status" value="1"/>
</dbReference>
<name>A0A840HTM7_9SPHN</name>
<evidence type="ECO:0000313" key="1">
    <source>
        <dbReference type="EMBL" id="MBB4641283.1"/>
    </source>
</evidence>
<organism evidence="1 2">
    <name type="scientific">Rhizorhapis suberifaciens</name>
    <name type="common">corky root of lettuce</name>
    <dbReference type="NCBI Taxonomy" id="13656"/>
    <lineage>
        <taxon>Bacteria</taxon>
        <taxon>Pseudomonadati</taxon>
        <taxon>Pseudomonadota</taxon>
        <taxon>Alphaproteobacteria</taxon>
        <taxon>Sphingomonadales</taxon>
        <taxon>Sphingomonadaceae</taxon>
        <taxon>Rhizorhapis</taxon>
    </lineage>
</organism>
<proteinExistence type="predicted"/>
<comment type="caution">
    <text evidence="1">The sequence shown here is derived from an EMBL/GenBank/DDBJ whole genome shotgun (WGS) entry which is preliminary data.</text>
</comment>
<dbReference type="EMBL" id="JACHOV010000005">
    <property type="protein sequence ID" value="MBB4641283.1"/>
    <property type="molecule type" value="Genomic_DNA"/>
</dbReference>